<protein>
    <submittedName>
        <fullName evidence="1">Uncharacterized protein</fullName>
    </submittedName>
</protein>
<dbReference type="STRING" id="580166.AUP43_02155"/>
<sequence>MDGLQRVRTCSSRTDPAELFEDVEGVCAERFADLDEFRHIKPAFTALVLGNERLRPSKTHGHLSLCEALVLTQLYEKFLQSLLARCTKRFGHTDGPAVFGTGLSTNPNFGLSHFRISYPS</sequence>
<evidence type="ECO:0000313" key="1">
    <source>
        <dbReference type="EMBL" id="KZD07345.1"/>
    </source>
</evidence>
<organism evidence="1 2">
    <name type="scientific">Oceanibaculum pacificum</name>
    <dbReference type="NCBI Taxonomy" id="580166"/>
    <lineage>
        <taxon>Bacteria</taxon>
        <taxon>Pseudomonadati</taxon>
        <taxon>Pseudomonadota</taxon>
        <taxon>Alphaproteobacteria</taxon>
        <taxon>Rhodospirillales</taxon>
        <taxon>Oceanibaculaceae</taxon>
        <taxon>Oceanibaculum</taxon>
    </lineage>
</organism>
<name>A0A154W1C3_9PROT</name>
<accession>A0A154W1C3</accession>
<reference evidence="1 2" key="1">
    <citation type="submission" date="2015-12" db="EMBL/GenBank/DDBJ databases">
        <title>Genome sequence of Oceanibaculum pacificum MCCC 1A02656.</title>
        <authorList>
            <person name="Lu L."/>
            <person name="Lai Q."/>
            <person name="Shao Z."/>
            <person name="Qian P."/>
        </authorList>
    </citation>
    <scope>NUCLEOTIDE SEQUENCE [LARGE SCALE GENOMIC DNA]</scope>
    <source>
        <strain evidence="1 2">MCCC 1A02656</strain>
    </source>
</reference>
<comment type="caution">
    <text evidence="1">The sequence shown here is derived from an EMBL/GenBank/DDBJ whole genome shotgun (WGS) entry which is preliminary data.</text>
</comment>
<proteinExistence type="predicted"/>
<gene>
    <name evidence="1" type="ORF">AUP43_02155</name>
</gene>
<keyword evidence="2" id="KW-1185">Reference proteome</keyword>
<dbReference type="AlphaFoldDB" id="A0A154W1C3"/>
<evidence type="ECO:0000313" key="2">
    <source>
        <dbReference type="Proteomes" id="UP000076400"/>
    </source>
</evidence>
<dbReference type="EMBL" id="LPXN01000116">
    <property type="protein sequence ID" value="KZD07345.1"/>
    <property type="molecule type" value="Genomic_DNA"/>
</dbReference>
<dbReference type="Proteomes" id="UP000076400">
    <property type="component" value="Unassembled WGS sequence"/>
</dbReference>